<accession>A0A0M4GA14</accession>
<name>A0A0M4GA14_9BACI</name>
<dbReference type="AlphaFoldDB" id="A0A0M4GA14"/>
<dbReference type="EMBL" id="CP012600">
    <property type="protein sequence ID" value="ALC82290.1"/>
    <property type="molecule type" value="Genomic_DNA"/>
</dbReference>
<dbReference type="Pfam" id="PF00085">
    <property type="entry name" value="Thioredoxin"/>
    <property type="match status" value="1"/>
</dbReference>
<sequence>MKELQEKEVMNINDPTYLVYLYTPLCGTCKVGGKMLEVVEEMLPSIPFYKINLNFSPRLAKQWKVESVPCYILLSGNDIVNMEYTFQSVSHLYDTIKQKAAL</sequence>
<dbReference type="CDD" id="cd02947">
    <property type="entry name" value="TRX_family"/>
    <property type="match status" value="1"/>
</dbReference>
<dbReference type="RefSeq" id="WP_053604075.1">
    <property type="nucleotide sequence ID" value="NZ_CP012600.1"/>
</dbReference>
<dbReference type="PATRIC" id="fig|1441095.3.peg.2721"/>
<evidence type="ECO:0000259" key="1">
    <source>
        <dbReference type="Pfam" id="PF00085"/>
    </source>
</evidence>
<dbReference type="Proteomes" id="UP000067625">
    <property type="component" value="Chromosome"/>
</dbReference>
<dbReference type="InterPro" id="IPR013766">
    <property type="entry name" value="Thioredoxin_domain"/>
</dbReference>
<dbReference type="OrthoDB" id="5784238at2"/>
<reference evidence="2 3" key="2">
    <citation type="journal article" date="2016" name="Int. J. Syst. Evol. Microbiol.">
        <title>Bacillus gobiensis sp. nov., isolated from a soil sample.</title>
        <authorList>
            <person name="Liu B."/>
            <person name="Liu G.H."/>
            <person name="Cetin S."/>
            <person name="Schumann P."/>
            <person name="Pan Z.Z."/>
            <person name="Chen Q.Q."/>
        </authorList>
    </citation>
    <scope>NUCLEOTIDE SEQUENCE [LARGE SCALE GENOMIC DNA]</scope>
    <source>
        <strain evidence="2 3">FJAT-4402</strain>
    </source>
</reference>
<evidence type="ECO:0000313" key="2">
    <source>
        <dbReference type="EMBL" id="ALC82290.1"/>
    </source>
</evidence>
<evidence type="ECO:0000313" key="3">
    <source>
        <dbReference type="Proteomes" id="UP000067625"/>
    </source>
</evidence>
<dbReference type="Gene3D" id="3.40.30.10">
    <property type="entry name" value="Glutaredoxin"/>
    <property type="match status" value="1"/>
</dbReference>
<feature type="domain" description="Thioredoxin" evidence="1">
    <location>
        <begin position="7"/>
        <end position="96"/>
    </location>
</feature>
<dbReference type="STRING" id="1441095.AM592_12405"/>
<dbReference type="SUPFAM" id="SSF52833">
    <property type="entry name" value="Thioredoxin-like"/>
    <property type="match status" value="1"/>
</dbReference>
<dbReference type="InterPro" id="IPR036249">
    <property type="entry name" value="Thioredoxin-like_sf"/>
</dbReference>
<gene>
    <name evidence="2" type="ORF">AM592_12405</name>
</gene>
<reference evidence="3" key="1">
    <citation type="submission" date="2015-08" db="EMBL/GenBank/DDBJ databases">
        <title>Genome sequencing project for genomic taxonomy and phylogenomics of Bacillus-like bacteria.</title>
        <authorList>
            <person name="Liu B."/>
            <person name="Wang J."/>
            <person name="Zhu Y."/>
            <person name="Liu G."/>
            <person name="Chen Q."/>
            <person name="Chen Z."/>
            <person name="Lan J."/>
            <person name="Che J."/>
            <person name="Ge C."/>
            <person name="Shi H."/>
            <person name="Pan Z."/>
            <person name="Liu X."/>
        </authorList>
    </citation>
    <scope>NUCLEOTIDE SEQUENCE [LARGE SCALE GENOMIC DNA]</scope>
    <source>
        <strain evidence="3">FJAT-4402</strain>
    </source>
</reference>
<keyword evidence="3" id="KW-1185">Reference proteome</keyword>
<proteinExistence type="predicted"/>
<protein>
    <submittedName>
        <fullName evidence="2">Thioredoxin</fullName>
    </submittedName>
</protein>
<organism evidence="2 3">
    <name type="scientific">Bacillus gobiensis</name>
    <dbReference type="NCBI Taxonomy" id="1441095"/>
    <lineage>
        <taxon>Bacteria</taxon>
        <taxon>Bacillati</taxon>
        <taxon>Bacillota</taxon>
        <taxon>Bacilli</taxon>
        <taxon>Bacillales</taxon>
        <taxon>Bacillaceae</taxon>
        <taxon>Bacillus</taxon>
    </lineage>
</organism>